<evidence type="ECO:0000313" key="1">
    <source>
        <dbReference type="EMBL" id="GMR61358.1"/>
    </source>
</evidence>
<protein>
    <submittedName>
        <fullName evidence="1">Uncharacterized protein</fullName>
    </submittedName>
</protein>
<reference evidence="2" key="1">
    <citation type="submission" date="2022-10" db="EMBL/GenBank/DDBJ databases">
        <title>Genome assembly of Pristionchus species.</title>
        <authorList>
            <person name="Yoshida K."/>
            <person name="Sommer R.J."/>
        </authorList>
    </citation>
    <scope>NUCLEOTIDE SEQUENCE [LARGE SCALE GENOMIC DNA]</scope>
    <source>
        <strain evidence="2">RS5460</strain>
    </source>
</reference>
<dbReference type="EMBL" id="BTRK01000006">
    <property type="protein sequence ID" value="GMR61358.1"/>
    <property type="molecule type" value="Genomic_DNA"/>
</dbReference>
<dbReference type="AlphaFoldDB" id="A0AAN5DDV8"/>
<comment type="caution">
    <text evidence="1">The sequence shown here is derived from an EMBL/GenBank/DDBJ whole genome shotgun (WGS) entry which is preliminary data.</text>
</comment>
<evidence type="ECO:0000313" key="2">
    <source>
        <dbReference type="Proteomes" id="UP001328107"/>
    </source>
</evidence>
<keyword evidence="2" id="KW-1185">Reference proteome</keyword>
<organism evidence="1 2">
    <name type="scientific">Pristionchus mayeri</name>
    <dbReference type="NCBI Taxonomy" id="1317129"/>
    <lineage>
        <taxon>Eukaryota</taxon>
        <taxon>Metazoa</taxon>
        <taxon>Ecdysozoa</taxon>
        <taxon>Nematoda</taxon>
        <taxon>Chromadorea</taxon>
        <taxon>Rhabditida</taxon>
        <taxon>Rhabditina</taxon>
        <taxon>Diplogasteromorpha</taxon>
        <taxon>Diplogasteroidea</taxon>
        <taxon>Neodiplogasteridae</taxon>
        <taxon>Pristionchus</taxon>
    </lineage>
</organism>
<feature type="non-terminal residue" evidence="1">
    <location>
        <position position="121"/>
    </location>
</feature>
<name>A0AAN5DDV8_9BILA</name>
<accession>A0AAN5DDV8</accession>
<gene>
    <name evidence="1" type="ORF">PMAYCL1PPCAC_31553</name>
</gene>
<dbReference type="Proteomes" id="UP001328107">
    <property type="component" value="Unassembled WGS sequence"/>
</dbReference>
<sequence length="121" mass="13740">AADPYTLCPVASLIDWRPKRVASLAHITLSTVNKTVKEKPKAYDVPFATVEYGRTCILTLGFTTRESRPILAYMGTQIPQILETTTRGYYRLTRNPRRNPVRGEVPDMAVFYSKEVSSQMR</sequence>
<feature type="non-terminal residue" evidence="1">
    <location>
        <position position="1"/>
    </location>
</feature>
<proteinExistence type="predicted"/>